<protein>
    <submittedName>
        <fullName evidence="2">Putative transcriptional regulator</fullName>
    </submittedName>
</protein>
<evidence type="ECO:0000313" key="2">
    <source>
        <dbReference type="EMBL" id="AIF10913.1"/>
    </source>
</evidence>
<accession>A0A075HAZ3</accession>
<dbReference type="InterPro" id="IPR027271">
    <property type="entry name" value="Acetolactate_synth/TF_NikR_C"/>
</dbReference>
<dbReference type="Gene3D" id="1.10.1220.10">
    <property type="entry name" value="Met repressor-like"/>
    <property type="match status" value="1"/>
</dbReference>
<name>A0A075HAZ3_9EURY</name>
<dbReference type="InterPro" id="IPR014864">
    <property type="entry name" value="TF_NikR_Ni-bd_C"/>
</dbReference>
<dbReference type="Pfam" id="PF08753">
    <property type="entry name" value="NikR_C"/>
    <property type="match status" value="1"/>
</dbReference>
<feature type="domain" description="Transcription factor NikR nickel binding C-terminal" evidence="1">
    <location>
        <begin position="60"/>
        <end position="131"/>
    </location>
</feature>
<dbReference type="Gene3D" id="3.30.70.1150">
    <property type="entry name" value="ACT-like. Chain A, domain 2"/>
    <property type="match status" value="1"/>
</dbReference>
<dbReference type="GO" id="GO:0003677">
    <property type="term" value="F:DNA binding"/>
    <property type="evidence" value="ECO:0007669"/>
    <property type="project" value="TreeGrafter"/>
</dbReference>
<dbReference type="SUPFAM" id="SSF55021">
    <property type="entry name" value="ACT-like"/>
    <property type="match status" value="1"/>
</dbReference>
<reference evidence="2" key="1">
    <citation type="journal article" date="2014" name="Genome Biol. Evol.">
        <title>Pangenome evidence for extensive interdomain horizontal transfer affecting lineage core and shell genes in uncultured planktonic thaumarchaeota and euryarchaeota.</title>
        <authorList>
            <person name="Deschamps P."/>
            <person name="Zivanovic Y."/>
            <person name="Moreira D."/>
            <person name="Rodriguez-Valera F."/>
            <person name="Lopez-Garcia P."/>
        </authorList>
    </citation>
    <scope>NUCLEOTIDE SEQUENCE</scope>
</reference>
<proteinExistence type="predicted"/>
<dbReference type="InterPro" id="IPR050192">
    <property type="entry name" value="CopG/NikR_regulator"/>
</dbReference>
<dbReference type="CDD" id="cd22231">
    <property type="entry name" value="RHH_NikR_HicB-like"/>
    <property type="match status" value="1"/>
</dbReference>
<evidence type="ECO:0000259" key="1">
    <source>
        <dbReference type="Pfam" id="PF08753"/>
    </source>
</evidence>
<sequence>MSRVISFSGDREFARRLDSMIENSGYKNRSMFLRDASLHFADANRGGDLSTMDADSVTEGVLVIFYQHGVESKILDIRHSHSIQVSSYNHNCLTESHTCVDTMQIRGEAGSVKEILERLKNTNDVDRVSFVSAPLREAGCC</sequence>
<dbReference type="PANTHER" id="PTHR34719">
    <property type="entry name" value="NICKEL-RESPONSIVE REGULATOR"/>
    <property type="match status" value="1"/>
</dbReference>
<dbReference type="AlphaFoldDB" id="A0A075HAZ3"/>
<dbReference type="InterPro" id="IPR045865">
    <property type="entry name" value="ACT-like_dom_sf"/>
</dbReference>
<organism evidence="2">
    <name type="scientific">uncultured marine group II/III euryarchaeote KM3_47_D05</name>
    <dbReference type="NCBI Taxonomy" id="1456451"/>
    <lineage>
        <taxon>Archaea</taxon>
        <taxon>Methanobacteriati</taxon>
        <taxon>Methanobacteriota</taxon>
        <taxon>environmental samples</taxon>
    </lineage>
</organism>
<dbReference type="PANTHER" id="PTHR34719:SF2">
    <property type="entry name" value="NICKEL-RESPONSIVE REGULATOR"/>
    <property type="match status" value="1"/>
</dbReference>
<dbReference type="InterPro" id="IPR013321">
    <property type="entry name" value="Arc_rbn_hlx_hlx"/>
</dbReference>
<dbReference type="GO" id="GO:0006355">
    <property type="term" value="P:regulation of DNA-templated transcription"/>
    <property type="evidence" value="ECO:0007669"/>
    <property type="project" value="InterPro"/>
</dbReference>
<dbReference type="EMBL" id="KF900903">
    <property type="protein sequence ID" value="AIF10913.1"/>
    <property type="molecule type" value="Genomic_DNA"/>
</dbReference>